<dbReference type="EMBL" id="JBCDNA010000003">
    <property type="protein sequence ID" value="MEL4456714.1"/>
    <property type="molecule type" value="Genomic_DNA"/>
</dbReference>
<dbReference type="InterPro" id="IPR000835">
    <property type="entry name" value="HTH_MarR-typ"/>
</dbReference>
<dbReference type="Pfam" id="PF22381">
    <property type="entry name" value="Staph_reg_Sar_Rot"/>
    <property type="match status" value="1"/>
</dbReference>
<dbReference type="PROSITE" id="PS50995">
    <property type="entry name" value="HTH_MARR_2"/>
    <property type="match status" value="1"/>
</dbReference>
<name>A0ABU9L2T1_9FLAO</name>
<dbReference type="PANTHER" id="PTHR33164">
    <property type="entry name" value="TRANSCRIPTIONAL REGULATOR, MARR FAMILY"/>
    <property type="match status" value="1"/>
</dbReference>
<accession>A0ABU9L2T1</accession>
<dbReference type="SMART" id="SM00347">
    <property type="entry name" value="HTH_MARR"/>
    <property type="match status" value="1"/>
</dbReference>
<evidence type="ECO:0000259" key="6">
    <source>
        <dbReference type="PROSITE" id="PS50995"/>
    </source>
</evidence>
<evidence type="ECO:0000256" key="5">
    <source>
        <dbReference type="ARBA" id="ARBA00023163"/>
    </source>
</evidence>
<dbReference type="InterPro" id="IPR039422">
    <property type="entry name" value="MarR/SlyA-like"/>
</dbReference>
<keyword evidence="8" id="KW-1185">Reference proteome</keyword>
<dbReference type="SUPFAM" id="SSF46785">
    <property type="entry name" value="Winged helix' DNA-binding domain"/>
    <property type="match status" value="1"/>
</dbReference>
<gene>
    <name evidence="7" type="ORF">AABB81_12470</name>
</gene>
<evidence type="ECO:0000313" key="8">
    <source>
        <dbReference type="Proteomes" id="UP001474120"/>
    </source>
</evidence>
<organism evidence="7 8">
    <name type="scientific">Lutimonas vermicola</name>
    <dbReference type="NCBI Taxonomy" id="414288"/>
    <lineage>
        <taxon>Bacteria</taxon>
        <taxon>Pseudomonadati</taxon>
        <taxon>Bacteroidota</taxon>
        <taxon>Flavobacteriia</taxon>
        <taxon>Flavobacteriales</taxon>
        <taxon>Flavobacteriaceae</taxon>
        <taxon>Lutimonas</taxon>
    </lineage>
</organism>
<keyword evidence="3" id="KW-0805">Transcription regulation</keyword>
<dbReference type="Proteomes" id="UP001474120">
    <property type="component" value="Unassembled WGS sequence"/>
</dbReference>
<proteinExistence type="predicted"/>
<sequence length="139" mass="15941">MTQAYKPHLDELGITYPQYLVLMVLWENDGLTVNQISGKLLLKTNTLSPLLKRMEHMKLLKRSRSKEDERTVIIELTTEGKQLKTKALPIPEKLVAELKSDKIEFEDLLALKDTLCELISVLNTKKVVLENQSVEPIKK</sequence>
<keyword evidence="4" id="KW-0238">DNA-binding</keyword>
<evidence type="ECO:0000256" key="2">
    <source>
        <dbReference type="ARBA" id="ARBA00022490"/>
    </source>
</evidence>
<evidence type="ECO:0000313" key="7">
    <source>
        <dbReference type="EMBL" id="MEL4456714.1"/>
    </source>
</evidence>
<dbReference type="Gene3D" id="1.10.10.10">
    <property type="entry name" value="Winged helix-like DNA-binding domain superfamily/Winged helix DNA-binding domain"/>
    <property type="match status" value="1"/>
</dbReference>
<evidence type="ECO:0000256" key="3">
    <source>
        <dbReference type="ARBA" id="ARBA00023015"/>
    </source>
</evidence>
<evidence type="ECO:0000256" key="4">
    <source>
        <dbReference type="ARBA" id="ARBA00023125"/>
    </source>
</evidence>
<feature type="domain" description="HTH marR-type" evidence="6">
    <location>
        <begin position="1"/>
        <end position="117"/>
    </location>
</feature>
<dbReference type="PANTHER" id="PTHR33164:SF5">
    <property type="entry name" value="ORGANIC HYDROPEROXIDE RESISTANCE TRANSCRIPTIONAL REGULATOR"/>
    <property type="match status" value="1"/>
</dbReference>
<comment type="subcellular location">
    <subcellularLocation>
        <location evidence="1">Cytoplasm</location>
    </subcellularLocation>
</comment>
<evidence type="ECO:0000256" key="1">
    <source>
        <dbReference type="ARBA" id="ARBA00004496"/>
    </source>
</evidence>
<comment type="caution">
    <text evidence="7">The sequence shown here is derived from an EMBL/GenBank/DDBJ whole genome shotgun (WGS) entry which is preliminary data.</text>
</comment>
<dbReference type="InterPro" id="IPR055166">
    <property type="entry name" value="Transc_reg_Sar_Rot_HTH"/>
</dbReference>
<dbReference type="InterPro" id="IPR036388">
    <property type="entry name" value="WH-like_DNA-bd_sf"/>
</dbReference>
<dbReference type="InterPro" id="IPR036390">
    <property type="entry name" value="WH_DNA-bd_sf"/>
</dbReference>
<protein>
    <submittedName>
        <fullName evidence="7">MarR family transcriptional regulator</fullName>
    </submittedName>
</protein>
<dbReference type="RefSeq" id="WP_342160881.1">
    <property type="nucleotide sequence ID" value="NZ_JBCDNA010000003.1"/>
</dbReference>
<keyword evidence="5" id="KW-0804">Transcription</keyword>
<reference evidence="7 8" key="1">
    <citation type="submission" date="2024-04" db="EMBL/GenBank/DDBJ databases">
        <title>whole genome sequencing of Lutimonas vermicola strain IMCC1616.</title>
        <authorList>
            <person name="Bae S.S."/>
        </authorList>
    </citation>
    <scope>NUCLEOTIDE SEQUENCE [LARGE SCALE GENOMIC DNA]</scope>
    <source>
        <strain evidence="7 8">IMCC1616</strain>
    </source>
</reference>
<keyword evidence="2" id="KW-0963">Cytoplasm</keyword>